<dbReference type="PROSITE" id="PS00141">
    <property type="entry name" value="ASP_PROTEASE"/>
    <property type="match status" value="1"/>
</dbReference>
<evidence type="ECO:0000313" key="3">
    <source>
        <dbReference type="EMBL" id="KAK1694399.1"/>
    </source>
</evidence>
<dbReference type="Pfam" id="PF03732">
    <property type="entry name" value="Retrotrans_gag"/>
    <property type="match status" value="1"/>
</dbReference>
<dbReference type="Proteomes" id="UP001231189">
    <property type="component" value="Unassembled WGS sequence"/>
</dbReference>
<reference evidence="3" key="1">
    <citation type="submission" date="2023-07" db="EMBL/GenBank/DDBJ databases">
        <title>A chromosome-level genome assembly of Lolium multiflorum.</title>
        <authorList>
            <person name="Chen Y."/>
            <person name="Copetti D."/>
            <person name="Kolliker R."/>
            <person name="Studer B."/>
        </authorList>
    </citation>
    <scope>NUCLEOTIDE SEQUENCE</scope>
    <source>
        <strain evidence="3">02402/16</strain>
        <tissue evidence="3">Leaf</tissue>
    </source>
</reference>
<evidence type="ECO:0000259" key="2">
    <source>
        <dbReference type="Pfam" id="PF03732"/>
    </source>
</evidence>
<sequence length="687" mass="77552">MVPKRRTIGYSKPYPNEYELIPLPPKYRLPDFSKFNGSDGSSSIEHSLTGSAFGWYTSLPPDSIRTWKQLEEQFHMQYHSEASEAGIADLAQVRQKRGETVSEYVQRFRTVRNRCYSARVTEKEAVELAVVGLASSIKDVASQADYPSLAHMVQKLSVYEQRHPDVYQDKFKRAVVLVEADEDEGSAGDQEVAVAEWTRGASPVSCKWVKPQGPPRGFDFDVTKAEQIFDLLLKEKQLKVPEGHKIPTVQELNGKPYCKWHNTFTHATNDCRVWRQQVQMAIEQGRLIFSQYAMKVDTHPFPAVNMVECTYPGGCQPGFSFNINMVGPGHHSGMSRLPTIGNCPECRQKKKDAANVSVFKRLGPLPPRNKHAESSRVEDLEDLEDDDEEEEDKYHRPRWCPDGLSRSQKRRVQRLRGLEEAERLYLHTLRKARPDLAAKIQRTLDEEGRPQRKEWRPRQKKADDETSAGTNMVFILPAEFCAPGLDEAPVAQLDCGPRPVIFEKPRERSYRHLKALYLRGYINGQPVNKMLVDTGAAVNIMPYSMLRRLGRSSSDLIKTNVTLSDFNGQASDAQGVLNVDLTVGRKTIPTTFFIVDSKSTYAVLLGRDWIHANCCIPSTMHQCLIQWDGDEVEVVHADDSAEISTAGMNVWETTGQEPLSGINLDDCERIDVTKDGVRLVLSTGLTV</sequence>
<organism evidence="3 4">
    <name type="scientific">Lolium multiflorum</name>
    <name type="common">Italian ryegrass</name>
    <name type="synonym">Lolium perenne subsp. multiflorum</name>
    <dbReference type="NCBI Taxonomy" id="4521"/>
    <lineage>
        <taxon>Eukaryota</taxon>
        <taxon>Viridiplantae</taxon>
        <taxon>Streptophyta</taxon>
        <taxon>Embryophyta</taxon>
        <taxon>Tracheophyta</taxon>
        <taxon>Spermatophyta</taxon>
        <taxon>Magnoliopsida</taxon>
        <taxon>Liliopsida</taxon>
        <taxon>Poales</taxon>
        <taxon>Poaceae</taxon>
        <taxon>BOP clade</taxon>
        <taxon>Pooideae</taxon>
        <taxon>Poodae</taxon>
        <taxon>Poeae</taxon>
        <taxon>Poeae Chloroplast Group 2 (Poeae type)</taxon>
        <taxon>Loliodinae</taxon>
        <taxon>Loliinae</taxon>
        <taxon>Lolium</taxon>
    </lineage>
</organism>
<dbReference type="PANTHER" id="PTHR33240:SF15">
    <property type="entry name" value="GAG-PRO-LIKE PROTEIN"/>
    <property type="match status" value="1"/>
</dbReference>
<keyword evidence="4" id="KW-1185">Reference proteome</keyword>
<gene>
    <name evidence="3" type="ORF">QYE76_011096</name>
</gene>
<feature type="region of interest" description="Disordered" evidence="1">
    <location>
        <begin position="442"/>
        <end position="468"/>
    </location>
</feature>
<dbReference type="EMBL" id="JAUUTY010000001">
    <property type="protein sequence ID" value="KAK1694399.1"/>
    <property type="molecule type" value="Genomic_DNA"/>
</dbReference>
<dbReference type="GO" id="GO:0004190">
    <property type="term" value="F:aspartic-type endopeptidase activity"/>
    <property type="evidence" value="ECO:0007669"/>
    <property type="project" value="InterPro"/>
</dbReference>
<dbReference type="InterPro" id="IPR001969">
    <property type="entry name" value="Aspartic_peptidase_AS"/>
</dbReference>
<proteinExistence type="predicted"/>
<dbReference type="PANTHER" id="PTHR33240">
    <property type="entry name" value="OS08G0508500 PROTEIN"/>
    <property type="match status" value="1"/>
</dbReference>
<feature type="compositionally biased region" description="Acidic residues" evidence="1">
    <location>
        <begin position="379"/>
        <end position="391"/>
    </location>
</feature>
<feature type="domain" description="Retrotransposon gag" evidence="2">
    <location>
        <begin position="44"/>
        <end position="133"/>
    </location>
</feature>
<dbReference type="AlphaFoldDB" id="A0AAD8X5A7"/>
<comment type="caution">
    <text evidence="3">The sequence shown here is derived from an EMBL/GenBank/DDBJ whole genome shotgun (WGS) entry which is preliminary data.</text>
</comment>
<protein>
    <recommendedName>
        <fullName evidence="2">Retrotransposon gag domain-containing protein</fullName>
    </recommendedName>
</protein>
<name>A0AAD8X5A7_LOLMU</name>
<dbReference type="Pfam" id="PF13975">
    <property type="entry name" value="gag-asp_proteas"/>
    <property type="match status" value="1"/>
</dbReference>
<dbReference type="Gene3D" id="2.40.70.10">
    <property type="entry name" value="Acid Proteases"/>
    <property type="match status" value="1"/>
</dbReference>
<feature type="compositionally biased region" description="Basic and acidic residues" evidence="1">
    <location>
        <begin position="442"/>
        <end position="464"/>
    </location>
</feature>
<evidence type="ECO:0000256" key="1">
    <source>
        <dbReference type="SAM" id="MobiDB-lite"/>
    </source>
</evidence>
<feature type="region of interest" description="Disordered" evidence="1">
    <location>
        <begin position="358"/>
        <end position="403"/>
    </location>
</feature>
<dbReference type="GO" id="GO:0006508">
    <property type="term" value="P:proteolysis"/>
    <property type="evidence" value="ECO:0007669"/>
    <property type="project" value="InterPro"/>
</dbReference>
<dbReference type="SUPFAM" id="SSF50630">
    <property type="entry name" value="Acid proteases"/>
    <property type="match status" value="1"/>
</dbReference>
<accession>A0AAD8X5A7</accession>
<dbReference type="InterPro" id="IPR021109">
    <property type="entry name" value="Peptidase_aspartic_dom_sf"/>
</dbReference>
<evidence type="ECO:0000313" key="4">
    <source>
        <dbReference type="Proteomes" id="UP001231189"/>
    </source>
</evidence>
<dbReference type="CDD" id="cd00303">
    <property type="entry name" value="retropepsin_like"/>
    <property type="match status" value="1"/>
</dbReference>
<dbReference type="InterPro" id="IPR005162">
    <property type="entry name" value="Retrotrans_gag_dom"/>
</dbReference>